<proteinExistence type="predicted"/>
<dbReference type="Pfam" id="PF05548">
    <property type="entry name" value="Peptidase_M11"/>
    <property type="match status" value="2"/>
</dbReference>
<dbReference type="Proteomes" id="UP000001058">
    <property type="component" value="Unassembled WGS sequence"/>
</dbReference>
<name>D8U9L3_VOLCA</name>
<dbReference type="InParanoid" id="D8U9L3"/>
<dbReference type="InterPro" id="IPR008752">
    <property type="entry name" value="Peptidase_M11"/>
</dbReference>
<gene>
    <name evidence="2" type="primary">vmp29</name>
    <name evidence="2" type="ORF">VOLCADRAFT_127220</name>
</gene>
<feature type="domain" description="Peptidase M11 gametolysin" evidence="1">
    <location>
        <begin position="3"/>
        <end position="303"/>
    </location>
</feature>
<organism evidence="3">
    <name type="scientific">Volvox carteri f. nagariensis</name>
    <dbReference type="NCBI Taxonomy" id="3068"/>
    <lineage>
        <taxon>Eukaryota</taxon>
        <taxon>Viridiplantae</taxon>
        <taxon>Chlorophyta</taxon>
        <taxon>core chlorophytes</taxon>
        <taxon>Chlorophyceae</taxon>
        <taxon>CS clade</taxon>
        <taxon>Chlamydomonadales</taxon>
        <taxon>Volvocaceae</taxon>
        <taxon>Volvox</taxon>
    </lineage>
</organism>
<dbReference type="RefSeq" id="XP_002955300.1">
    <property type="nucleotide sequence ID" value="XM_002955254.1"/>
</dbReference>
<feature type="non-terminal residue" evidence="2">
    <location>
        <position position="1"/>
    </location>
</feature>
<dbReference type="MEROPS" id="M11.002"/>
<dbReference type="GeneID" id="9616409"/>
<dbReference type="AlphaFoldDB" id="D8U9L3"/>
<protein>
    <submittedName>
        <fullName evidence="2">Metalloproteinase, extracellular matrix glycoprotein VMP29</fullName>
    </submittedName>
</protein>
<evidence type="ECO:0000313" key="2">
    <source>
        <dbReference type="EMBL" id="EFJ43600.1"/>
    </source>
</evidence>
<dbReference type="KEGG" id="vcn:VOLCADRAFT_127220"/>
<evidence type="ECO:0000313" key="3">
    <source>
        <dbReference type="Proteomes" id="UP000001058"/>
    </source>
</evidence>
<evidence type="ECO:0000259" key="1">
    <source>
        <dbReference type="Pfam" id="PF05548"/>
    </source>
</evidence>
<feature type="non-terminal residue" evidence="2">
    <location>
        <position position="525"/>
    </location>
</feature>
<keyword evidence="3" id="KW-1185">Reference proteome</keyword>
<dbReference type="STRING" id="3068.D8U9L3"/>
<dbReference type="OrthoDB" id="540537at2759"/>
<sequence length="525" mass="57151">YQRLLVMVLDYPACGFPATITEEEIRTLYLGPNGDGKGGLAEKYTQCSYGKFNLNITAFRAVRVTHQCSPPITTSCAAWAMSTKADAATKPLIGPAAFSSFSHYTYIVPPGLCPWSGLAYLPGRQAFLQTSANGVYRWATIMQEALHNYGMGLYHSWQNGIEYGDYSTAMGRGNACPNAAEISRMGWATPAVGGDQLNSSALLPGTTKTFVLPATYLTGSNNYLRVTPDWLSMYNDSKSALNLYMAVRVAREGDAGLGQSYASKVNIHEVNATMDNGLPNLYANSDRKIQFINAVSPMSQLTLDVYNLVVYGGSWVDTDTLRVHLCRFKNSPFECPSLGDLEGIEYGDYSTAMGRGTACPNAAEISRMGWATPAVGGDQLNSSALLPGTTKTFVLPATYLTGSNNYLRVTPDWLSMYNDSKSALNLYMAVRVAREGDAGLGQSYASKVNIHEVNATMDNGLPNLYANSDRKIQFINAVSPMSQLTLDVYNLVVYGGSWVDTDTLRVHLCRFKNSPFECPSLGDLE</sequence>
<accession>D8U9L3</accession>
<dbReference type="eggNOG" id="KOG1187">
    <property type="taxonomic scope" value="Eukaryota"/>
</dbReference>
<reference evidence="2 3" key="1">
    <citation type="journal article" date="2010" name="Science">
        <title>Genomic analysis of organismal complexity in the multicellular green alga Volvox carteri.</title>
        <authorList>
            <person name="Prochnik S.E."/>
            <person name="Umen J."/>
            <person name="Nedelcu A.M."/>
            <person name="Hallmann A."/>
            <person name="Miller S.M."/>
            <person name="Nishii I."/>
            <person name="Ferris P."/>
            <person name="Kuo A."/>
            <person name="Mitros T."/>
            <person name="Fritz-Laylin L.K."/>
            <person name="Hellsten U."/>
            <person name="Chapman J."/>
            <person name="Simakov O."/>
            <person name="Rensing S.A."/>
            <person name="Terry A."/>
            <person name="Pangilinan J."/>
            <person name="Kapitonov V."/>
            <person name="Jurka J."/>
            <person name="Salamov A."/>
            <person name="Shapiro H."/>
            <person name="Schmutz J."/>
            <person name="Grimwood J."/>
            <person name="Lindquist E."/>
            <person name="Lucas S."/>
            <person name="Grigoriev I.V."/>
            <person name="Schmitt R."/>
            <person name="Kirk D."/>
            <person name="Rokhsar D.S."/>
        </authorList>
    </citation>
    <scope>NUCLEOTIDE SEQUENCE [LARGE SCALE GENOMIC DNA]</scope>
    <source>
        <strain evidence="3">f. Nagariensis / Eve</strain>
    </source>
</reference>
<dbReference type="EMBL" id="GL378371">
    <property type="protein sequence ID" value="EFJ43600.1"/>
    <property type="molecule type" value="Genomic_DNA"/>
</dbReference>
<feature type="domain" description="Peptidase M11 gametolysin" evidence="1">
    <location>
        <begin position="343"/>
        <end position="486"/>
    </location>
</feature>